<comment type="caution">
    <text evidence="1">The sequence shown here is derived from an EMBL/GenBank/DDBJ whole genome shotgun (WGS) entry which is preliminary data.</text>
</comment>
<dbReference type="Proteomes" id="UP000308430">
    <property type="component" value="Unassembled WGS sequence"/>
</dbReference>
<sequence length="445" mass="50557">MKFAFIENRYKTIFWAAIAKELRSFGHRITWLVQNPVFSPDDESVFLAPFPRCTDLHTDLDSRSHGLHWARAGDRFINYFGGNDRHYYHYHLQIKKWLDDQTPDVVIGESTLFHEFLVIDECLSRGIPYLHPSTPGYPGGRFSVYAYATKEPLGESQDIPAEQECLAIAESIRRREKVPDYMTLPSGREPERNHPRPGSLKDRLTILRGYLQGERFNTPSPLKKWLLDRQTKKYLSTWEQLASAKAPPRGARFVLYPLQMQPEANIDVWGQKFRDQTKLISDLADNLQQGWHLLVKANPKAKYELSAELIDVLRRDARISPISLTDSMADALNRVDLVCTVTGTVAVECVLSSKPVVQLGPGIVDSGRGCTLLSETGRIRDVIQEIETNLFITASDADRIRLIQRLYKTTFPGMISDPANSPVVMTQQNIQTVARTILEVSEQCA</sequence>
<dbReference type="OrthoDB" id="9782449at2"/>
<dbReference type="RefSeq" id="WP_136349597.1">
    <property type="nucleotide sequence ID" value="NZ_SSOC01000006.1"/>
</dbReference>
<evidence type="ECO:0000313" key="2">
    <source>
        <dbReference type="Proteomes" id="UP000308430"/>
    </source>
</evidence>
<dbReference type="GO" id="GO:0016740">
    <property type="term" value="F:transferase activity"/>
    <property type="evidence" value="ECO:0007669"/>
    <property type="project" value="UniProtKB-KW"/>
</dbReference>
<keyword evidence="2" id="KW-1185">Reference proteome</keyword>
<dbReference type="SUPFAM" id="SSF53756">
    <property type="entry name" value="UDP-Glycosyltransferase/glycogen phosphorylase"/>
    <property type="match status" value="1"/>
</dbReference>
<keyword evidence="1" id="KW-0808">Transferase</keyword>
<name>A0A4S4ATA4_9RHOO</name>
<dbReference type="AlphaFoldDB" id="A0A4S4ATA4"/>
<proteinExistence type="predicted"/>
<accession>A0A4S4ATA4</accession>
<gene>
    <name evidence="1" type="ORF">E6C76_17870</name>
</gene>
<evidence type="ECO:0000313" key="1">
    <source>
        <dbReference type="EMBL" id="THF63117.1"/>
    </source>
</evidence>
<reference evidence="1 2" key="1">
    <citation type="submission" date="2019-04" db="EMBL/GenBank/DDBJ databases">
        <title>Azoarcus nasutitermitis sp. nov. isolated from termite nest.</title>
        <authorList>
            <person name="Lin S.-Y."/>
            <person name="Hameed A."/>
            <person name="Hsu Y.-H."/>
            <person name="Young C.-C."/>
        </authorList>
    </citation>
    <scope>NUCLEOTIDE SEQUENCE [LARGE SCALE GENOMIC DNA]</scope>
    <source>
        <strain evidence="1 2">CC-YHH838</strain>
    </source>
</reference>
<protein>
    <submittedName>
        <fullName evidence="1">Glycosyltransferase family 1 protein</fullName>
    </submittedName>
</protein>
<organism evidence="1 2">
    <name type="scientific">Pseudothauera nasutitermitis</name>
    <dbReference type="NCBI Taxonomy" id="2565930"/>
    <lineage>
        <taxon>Bacteria</taxon>
        <taxon>Pseudomonadati</taxon>
        <taxon>Pseudomonadota</taxon>
        <taxon>Betaproteobacteria</taxon>
        <taxon>Rhodocyclales</taxon>
        <taxon>Zoogloeaceae</taxon>
        <taxon>Pseudothauera</taxon>
    </lineage>
</organism>
<dbReference type="EMBL" id="SSOC01000006">
    <property type="protein sequence ID" value="THF63117.1"/>
    <property type="molecule type" value="Genomic_DNA"/>
</dbReference>